<comment type="caution">
    <text evidence="2">The sequence shown here is derived from an EMBL/GenBank/DDBJ whole genome shotgun (WGS) entry which is preliminary data.</text>
</comment>
<protein>
    <submittedName>
        <fullName evidence="2">Zinc ribbon domain-containing protein</fullName>
    </submittedName>
</protein>
<proteinExistence type="predicted"/>
<keyword evidence="3" id="KW-1185">Reference proteome</keyword>
<evidence type="ECO:0000259" key="1">
    <source>
        <dbReference type="Pfam" id="PF12773"/>
    </source>
</evidence>
<feature type="domain" description="DZANK-type" evidence="1">
    <location>
        <begin position="12"/>
        <end position="58"/>
    </location>
</feature>
<dbReference type="RefSeq" id="WP_165794168.1">
    <property type="nucleotide sequence ID" value="NZ_BFAG01000007.1"/>
</dbReference>
<dbReference type="EMBL" id="BFAG01000007">
    <property type="protein sequence ID" value="GBF06098.1"/>
    <property type="molecule type" value="Genomic_DNA"/>
</dbReference>
<name>A0A2I9DIK6_9DEIO</name>
<organism evidence="2 3">
    <name type="scientific">Deinococcus aerius</name>
    <dbReference type="NCBI Taxonomy" id="200253"/>
    <lineage>
        <taxon>Bacteria</taxon>
        <taxon>Thermotogati</taxon>
        <taxon>Deinococcota</taxon>
        <taxon>Deinococci</taxon>
        <taxon>Deinococcales</taxon>
        <taxon>Deinococcaceae</taxon>
        <taxon>Deinococcus</taxon>
    </lineage>
</organism>
<evidence type="ECO:0000313" key="2">
    <source>
        <dbReference type="EMBL" id="GBF06098.1"/>
    </source>
</evidence>
<dbReference type="Proteomes" id="UP000236569">
    <property type="component" value="Unassembled WGS sequence"/>
</dbReference>
<dbReference type="AlphaFoldDB" id="A0A2I9DIK6"/>
<sequence length="79" mass="8512">MPEDPRVAYRLCPRCLRAVPVQSGERYCVNDGTRLLEHCPACGAGITSPYSRYCAGCGQALAAQDGKEGPSPRLQRGET</sequence>
<reference evidence="3" key="1">
    <citation type="submission" date="2018-01" db="EMBL/GenBank/DDBJ databases">
        <title>Draft Genome Sequence of the Radioresistant Bacterium Deinococcus aerius TR0125, Isolated from the Higher Atmosphere above Japan.</title>
        <authorList>
            <person name="Satoh K."/>
            <person name="Arai H."/>
            <person name="Sanzen T."/>
            <person name="Kawaguchi Y."/>
            <person name="Hayashi H."/>
            <person name="Yokobori S."/>
            <person name="Yamagishi A."/>
            <person name="Oono Y."/>
            <person name="Narumi I."/>
        </authorList>
    </citation>
    <scope>NUCLEOTIDE SEQUENCE [LARGE SCALE GENOMIC DNA]</scope>
    <source>
        <strain evidence="3">TR0125</strain>
    </source>
</reference>
<dbReference type="InterPro" id="IPR025874">
    <property type="entry name" value="DZR"/>
</dbReference>
<gene>
    <name evidence="2" type="ORF">DAERI_070096</name>
</gene>
<dbReference type="Pfam" id="PF12773">
    <property type="entry name" value="DZR"/>
    <property type="match status" value="1"/>
</dbReference>
<accession>A0A2I9DIK6</accession>
<evidence type="ECO:0000313" key="3">
    <source>
        <dbReference type="Proteomes" id="UP000236569"/>
    </source>
</evidence>